<organism evidence="2 3">
    <name type="scientific">Bacillus safensis</name>
    <dbReference type="NCBI Taxonomy" id="561879"/>
    <lineage>
        <taxon>Bacteria</taxon>
        <taxon>Bacillati</taxon>
        <taxon>Bacillota</taxon>
        <taxon>Bacilli</taxon>
        <taxon>Bacillales</taxon>
        <taxon>Bacillaceae</taxon>
        <taxon>Bacillus</taxon>
    </lineage>
</organism>
<accession>A0A5S9M7P0</accession>
<evidence type="ECO:0000313" key="2">
    <source>
        <dbReference type="EMBL" id="BBP87959.1"/>
    </source>
</evidence>
<dbReference type="Proteomes" id="UP000464658">
    <property type="component" value="Chromosome"/>
</dbReference>
<sequence length="52" mass="5961">MKKEQHKKSNHELAAQETDGEYVEFSKELADPNDVKAMARMKAADQRAKNNK</sequence>
<dbReference type="InterPro" id="IPR025435">
    <property type="entry name" value="YfhD-like"/>
</dbReference>
<proteinExistence type="predicted"/>
<reference evidence="2 3" key="1">
    <citation type="submission" date="2019-12" db="EMBL/GenBank/DDBJ databases">
        <title>Full genome sequence of a Bacillus safensis strain isolated from commercially available natto in Indonesia.</title>
        <authorList>
            <person name="Yoshida M."/>
            <person name="Uomi M."/>
            <person name="Waturangi D."/>
            <person name="Ekaputri J.J."/>
            <person name="Setiamarga D.H.E."/>
        </authorList>
    </citation>
    <scope>NUCLEOTIDE SEQUENCE [LARGE SCALE GENOMIC DNA]</scope>
    <source>
        <strain evidence="2 3">IDN1</strain>
    </source>
</reference>
<evidence type="ECO:0000256" key="1">
    <source>
        <dbReference type="SAM" id="MobiDB-lite"/>
    </source>
</evidence>
<evidence type="ECO:0008006" key="4">
    <source>
        <dbReference type="Google" id="ProtNLM"/>
    </source>
</evidence>
<dbReference type="Pfam" id="PF14151">
    <property type="entry name" value="YfhD"/>
    <property type="match status" value="1"/>
</dbReference>
<dbReference type="EMBL" id="AP021906">
    <property type="protein sequence ID" value="BBP87959.1"/>
    <property type="molecule type" value="Genomic_DNA"/>
</dbReference>
<feature type="region of interest" description="Disordered" evidence="1">
    <location>
        <begin position="1"/>
        <end position="21"/>
    </location>
</feature>
<protein>
    <recommendedName>
        <fullName evidence="4">YfhD family protein</fullName>
    </recommendedName>
</protein>
<name>A0A5S9M7P0_BACIA</name>
<dbReference type="AlphaFoldDB" id="A0A5S9M7P0"/>
<gene>
    <name evidence="2" type="ORF">BsIDN1_15770</name>
</gene>
<evidence type="ECO:0000313" key="3">
    <source>
        <dbReference type="Proteomes" id="UP000464658"/>
    </source>
</evidence>